<evidence type="ECO:0000313" key="1">
    <source>
        <dbReference type="EMBL" id="OYD15537.1"/>
    </source>
</evidence>
<dbReference type="EMBL" id="NOZQ01000113">
    <property type="protein sequence ID" value="OYD15537.1"/>
    <property type="molecule type" value="Genomic_DNA"/>
</dbReference>
<proteinExistence type="predicted"/>
<dbReference type="AlphaFoldDB" id="A0A235BUV7"/>
<evidence type="ECO:0000313" key="2">
    <source>
        <dbReference type="Proteomes" id="UP000215215"/>
    </source>
</evidence>
<dbReference type="InterPro" id="IPR026350">
    <property type="entry name" value="GxxExxY"/>
</dbReference>
<comment type="caution">
    <text evidence="1">The sequence shown here is derived from an EMBL/GenBank/DDBJ whole genome shotgun (WGS) entry which is preliminary data.</text>
</comment>
<dbReference type="NCBIfam" id="TIGR04256">
    <property type="entry name" value="GxxExxY"/>
    <property type="match status" value="1"/>
</dbReference>
<protein>
    <recommendedName>
        <fullName evidence="3">GxxExxY protein</fullName>
    </recommendedName>
</protein>
<reference evidence="1 2" key="1">
    <citation type="submission" date="2017-07" db="EMBL/GenBank/DDBJ databases">
        <title>Recovery of genomes from metagenomes via a dereplication, aggregation, and scoring strategy.</title>
        <authorList>
            <person name="Sieber C.M."/>
            <person name="Probst A.J."/>
            <person name="Sharrar A."/>
            <person name="Thomas B.C."/>
            <person name="Hess M."/>
            <person name="Tringe S.G."/>
            <person name="Banfield J.F."/>
        </authorList>
    </citation>
    <scope>NUCLEOTIDE SEQUENCE [LARGE SCALE GENOMIC DNA]</scope>
    <source>
        <strain evidence="1">JGI_Cruoil_03_44_89</strain>
    </source>
</reference>
<accession>A0A235BUV7</accession>
<sequence length="128" mass="15020">MADSLIYKDLTYVIRGCLMEVYNRLGPGFREETYKRAMVEELRLKGLSYSREQIIEIRYRDKLIDEYRLDLIVEGKVVLELKAVGEMHPKFEAQLLSYLKASELKVGFLVNFGSNDLYIKRLVNPHIE</sequence>
<name>A0A235BUV7_UNCW3</name>
<evidence type="ECO:0008006" key="3">
    <source>
        <dbReference type="Google" id="ProtNLM"/>
    </source>
</evidence>
<dbReference type="Pfam" id="PF13366">
    <property type="entry name" value="PDDEXK_3"/>
    <property type="match status" value="1"/>
</dbReference>
<gene>
    <name evidence="1" type="ORF">CH333_05505</name>
</gene>
<dbReference type="Proteomes" id="UP000215215">
    <property type="component" value="Unassembled WGS sequence"/>
</dbReference>
<organism evidence="1 2">
    <name type="scientific">candidate division WOR-3 bacterium JGI_Cruoil_03_44_89</name>
    <dbReference type="NCBI Taxonomy" id="1973748"/>
    <lineage>
        <taxon>Bacteria</taxon>
        <taxon>Bacteria division WOR-3</taxon>
    </lineage>
</organism>